<feature type="region of interest" description="Disordered" evidence="6">
    <location>
        <begin position="1837"/>
        <end position="1864"/>
    </location>
</feature>
<comment type="subcellular location">
    <subcellularLocation>
        <location evidence="1">Membrane</location>
        <topology evidence="1">Peripheral membrane protein</topology>
    </subcellularLocation>
</comment>
<feature type="region of interest" description="Disordered" evidence="6">
    <location>
        <begin position="884"/>
        <end position="906"/>
    </location>
</feature>
<dbReference type="InterPro" id="IPR011009">
    <property type="entry name" value="Kinase-like_dom_sf"/>
</dbReference>
<feature type="compositionally biased region" description="Basic and acidic residues" evidence="6">
    <location>
        <begin position="2185"/>
        <end position="2194"/>
    </location>
</feature>
<feature type="region of interest" description="Disordered" evidence="6">
    <location>
        <begin position="1313"/>
        <end position="1332"/>
    </location>
</feature>
<sequence>MPKKVKLAAMGQEAFDLATEEDAARAWRIANDKGKLALEVVLTREQREAARLKLAGAALQPATSTAASAQAAAPSASPAPSLPQGLSGPPAHGSPASAVPRRVQASAAQPAPAAPSAARRGRSGPSARRQRGFHVGKVLRTALGGDEVRLCVETHTGRMIEMRELRLPGNAGADGRFSARGQAAAANAQRMLQRVRTMRCRHIVRPLGIQIVPPPARGEPGFAAVRAFFEVASGGSLRQQVARFGAMEPPLIAQQARRLVAALAAIHRKGMAHGRVSPDSCLIDSAGRLRLDAGDMTRHNLDAELGGVGPSAVTRMATAEDDMSAVGAVVVFMASGQDLQDEVENAARRAAEDAGHMAEATGLLSSRTPRSDRGRRLTGGALWERDEDEDAAAAANGDGEGDASDVEPWDESDDGRDAGSRAAPRAKRGSASGVRRGSGSKPSTSEGSGGGLLGIDTSFHPSPDATQRAAMMRGELWTIGEARESMSTSFTTRGPGSESDILHSVRGATPASAARQAAAEVRRDPARVALQLLPPSCPPELADFVAASLSTTPGTRLPLRAALRHAFLATDAAGASDSGGSSHCAADGTFFLPDSLEVRWRTPTVGRRSSLAYRVDPVKVAQVAARQAAREAAQRATLEGSGRLSEAEEQAVRDEVEATLGPIRVQVPQWMTNIRKAEEGSAEQLKATVTASWWEALGRRPKSCTEEDSVESGASGLTEQQIEESLRRTAPGVVASLGYDPDGVTAALGATPVLLQGCNEATVADSDDDDDAFVGSGRGSGLDAAGHRSVPSTGSDSTPIVVISAGAQSRAGGAPSVGRVGQGGRLAQAPKAPDPTPAPGLSLAWGSEMRDKVALAPPAPLALPCLTGKPVLMGEAADLAASSTSAGTSVMPPGFMDGDDSDSEADRRIGRTGLAGLRLGGDLGIALSLPDGPPGVPGGGVAALTSRDEALLSPAFGGWRGGHRGAASGMDDDDDDLKVFGMGPSGASSSGNQWGQIVEIDKLRRQPSADVEARSISLSLNDRTGRPMASMMSRGVSAEDADPDISADGGGPDAQARASRAAFAARPYRSGGDWGSGRSFSGMLAVPTVPEGDDDEEGALSTARIGARARPESQAGPRLLQALAAQSPDSRPSSAAAAGSRGGGWRTGGRGAWMDDMPGGISDPGAVVAGGSWMGQSMDDPRIRRQRSRMVRGASVAEVAEVDASLNKAMDELDAAASGPSPRQARASRLVVRRTGDQPGEAPNPSPPPGPRPIGSRPSSAATSVRSGNDSRATDGYDDEDDDSDGLGLTVTLTVTHGWDMFDPHEEENDAFGNEAKQRDRSALKATDTDSAGRSRALRLFMATAAGTISAGSSPRHSHEEEEEDEEQGGDEDGADSAFGSSGTPSPAPLPAKATAGERLLLAAFGPPGDSSLLAKSRFEYSLGPVPGSKPYDPAEAVGRVECDALCDTLGQGCPACNPDLAATAVRARATLAQVVAEFWLPRARRSLQLWDKLGYDVYGVGFGNRGEVGSGVRQDREAIAARFGVAPAVPPTAPRTAAASTASERMQARAGASVALRLGPPAVVAAASKPVPTARQLALGGRAARKSFGAGSGSRTSDGPPAKAASPRPGAGQGDGSQAAGVLLGVALPRMEAVEESLAKARSATGIASVAWVSRLAKEAAAATRTAGGSPIRSGSARPHAVRSASAAYPSHDEDHESLSSPGIDGGAPAHAARGRRATAVGSRQRTDAALASFSPPQLASERSVSPGHEVASPGAAPAPHSEGRPATTPRAAGDAPAAASAEGVGFRRVRRRASVDSPEQSDRPTAEAAGTHRPPESPERWVAPAEGMVTPAAAHPMARPSLDSPVGSPDSAGPSSLVSTDVLGGGFDPGSVASPTYQGIARDAGFLMESSRARADSGISDGGSLGSLLHGGTARAFLQATKPKQPAIKSSLRPTAMEPVHTAVSPAAAAAAARARAWQNRAYESSGASSEAGPLSSVYTQFKASHMRSVHFGTVDHGAPHLPGQVESPTADRAVVADSAWNAGTATVGPAASKRAAGSGSGSGSAGSGPDGRPQGNAHHPEQEAQHQRQADSPSRVLGPQSAQNHPQSFPGKRAVDLLLEAAESPGASSGTPGAGILTPSLVHAADKAMFGEPATPARDGKHAPAAAPGWAGATKDRSHSPTASPRGGSLSQQSSPRAPVHGPRDGGENEGRSGSPGRLSDSREVDVTEQGETSIHPTLFAEADLPEGLRWKDSARSGLTTFRSGGLTGRSAYGAFGEAKFAVRTPRDGRGAGLATCIEAYQAVDDGELSVPAATVVMVEEEDESGWWLCRVVPMQPADGDGEPAQGPDPSQPRRGYLPCTFLQWASEADLPPGGLAALNKRGLPVAELVAPTNAATGSFIGQPGQVKPRSPHAGRHNGLAGPSSPADLAVLTVVPEEDDHALNGQPRQPGSDEHTVPGNASEHRRPSLVSGPVPRQGSGLWRYNLSKDVWERRDPGTGEVETSADPFAEEWAVEDIDAFDLGDDEGTFDLEAETARAVPENAAAGKRATSKRALASQGAGSMRSLGSARGAGLRSSRGLGSARGDTESFGVPYVAHSAYEAADEGELSMEPGDVVFVREFDDSGWWEGRSQRTGEEGWLPSTFVVPVHAMASARLGDVAEPQTDHTGESSQPLDVVIDDEARHNVQSWHGVPLPMAVRCPSGWKPTKGIDPRFAYASLPAGSAATLLATDEDESWGLLAPLPGMPDEPWVPLSTLRPDLSVV</sequence>
<feature type="compositionally biased region" description="Basic and acidic residues" evidence="6">
    <location>
        <begin position="345"/>
        <end position="356"/>
    </location>
</feature>
<feature type="compositionally biased region" description="Low complexity" evidence="6">
    <location>
        <begin position="2146"/>
        <end position="2156"/>
    </location>
</feature>
<dbReference type="PROSITE" id="PS50011">
    <property type="entry name" value="PROTEIN_KINASE_DOM"/>
    <property type="match status" value="1"/>
</dbReference>
<dbReference type="SMART" id="SM00326">
    <property type="entry name" value="SH3"/>
    <property type="match status" value="2"/>
</dbReference>
<feature type="region of interest" description="Disordered" evidence="6">
    <location>
        <begin position="1022"/>
        <end position="1057"/>
    </location>
</feature>
<feature type="region of interest" description="Disordered" evidence="6">
    <location>
        <begin position="66"/>
        <end position="133"/>
    </location>
</feature>
<feature type="compositionally biased region" description="Low complexity" evidence="6">
    <location>
        <begin position="100"/>
        <end position="127"/>
    </location>
</feature>
<keyword evidence="4" id="KW-0472">Membrane</keyword>
<dbReference type="PROSITE" id="PS50002">
    <property type="entry name" value="SH3"/>
    <property type="match status" value="1"/>
</dbReference>
<feature type="compositionally biased region" description="Low complexity" evidence="6">
    <location>
        <begin position="66"/>
        <end position="91"/>
    </location>
</feature>
<evidence type="ECO:0000313" key="10">
    <source>
        <dbReference type="Proteomes" id="UP000322899"/>
    </source>
</evidence>
<feature type="region of interest" description="Disordered" evidence="6">
    <location>
        <begin position="2029"/>
        <end position="2092"/>
    </location>
</feature>
<dbReference type="PANTHER" id="PTHR14167">
    <property type="entry name" value="SH3 DOMAIN-CONTAINING"/>
    <property type="match status" value="1"/>
</dbReference>
<comment type="caution">
    <text evidence="9">The sequence shown here is derived from an EMBL/GenBank/DDBJ whole genome shotgun (WGS) entry which is preliminary data.</text>
</comment>
<dbReference type="SUPFAM" id="SSF56112">
    <property type="entry name" value="Protein kinase-like (PK-like)"/>
    <property type="match status" value="1"/>
</dbReference>
<dbReference type="Proteomes" id="UP000322899">
    <property type="component" value="Unassembled WGS sequence"/>
</dbReference>
<accession>A0A5A8E4T7</accession>
<dbReference type="Pfam" id="PF00018">
    <property type="entry name" value="SH3_1"/>
    <property type="match status" value="1"/>
</dbReference>
<organism evidence="9 10">
    <name type="scientific">Cafeteria roenbergensis</name>
    <name type="common">Marine flagellate</name>
    <dbReference type="NCBI Taxonomy" id="33653"/>
    <lineage>
        <taxon>Eukaryota</taxon>
        <taxon>Sar</taxon>
        <taxon>Stramenopiles</taxon>
        <taxon>Bigyra</taxon>
        <taxon>Opalozoa</taxon>
        <taxon>Bicosoecida</taxon>
        <taxon>Cafeteriaceae</taxon>
        <taxon>Cafeteria</taxon>
    </lineage>
</organism>
<dbReference type="InterPro" id="IPR036028">
    <property type="entry name" value="SH3-like_dom_sf"/>
</dbReference>
<dbReference type="PANTHER" id="PTHR14167:SF81">
    <property type="entry name" value="ENDOPHILIN-A"/>
    <property type="match status" value="1"/>
</dbReference>
<dbReference type="GO" id="GO:0005524">
    <property type="term" value="F:ATP binding"/>
    <property type="evidence" value="ECO:0007669"/>
    <property type="project" value="InterPro"/>
</dbReference>
<feature type="compositionally biased region" description="Low complexity" evidence="6">
    <location>
        <begin position="1124"/>
        <end position="1139"/>
    </location>
</feature>
<feature type="region of interest" description="Disordered" evidence="6">
    <location>
        <begin position="2135"/>
        <end position="2221"/>
    </location>
</feature>
<dbReference type="EMBL" id="VLTO01000044">
    <property type="protein sequence ID" value="KAA0172713.1"/>
    <property type="molecule type" value="Genomic_DNA"/>
</dbReference>
<gene>
    <name evidence="9" type="ORF">FNF27_05813</name>
</gene>
<dbReference type="Gene3D" id="1.10.510.10">
    <property type="entry name" value="Transferase(Phosphotransferase) domain 1"/>
    <property type="match status" value="1"/>
</dbReference>
<feature type="compositionally biased region" description="Low complexity" evidence="6">
    <location>
        <begin position="2547"/>
        <end position="2567"/>
    </location>
</feature>
<dbReference type="InterPro" id="IPR000719">
    <property type="entry name" value="Prot_kinase_dom"/>
</dbReference>
<feature type="region of interest" description="Disordered" evidence="6">
    <location>
        <begin position="1665"/>
        <end position="1823"/>
    </location>
</feature>
<feature type="domain" description="SH3" evidence="7">
    <location>
        <begin position="2572"/>
        <end position="2633"/>
    </location>
</feature>
<evidence type="ECO:0000259" key="8">
    <source>
        <dbReference type="PROSITE" id="PS50011"/>
    </source>
</evidence>
<dbReference type="GO" id="GO:0004672">
    <property type="term" value="F:protein kinase activity"/>
    <property type="evidence" value="ECO:0007669"/>
    <property type="project" value="InterPro"/>
</dbReference>
<evidence type="ECO:0000313" key="9">
    <source>
        <dbReference type="EMBL" id="KAA0172713.1"/>
    </source>
</evidence>
<feature type="compositionally biased region" description="Basic and acidic residues" evidence="6">
    <location>
        <begin position="2061"/>
        <end position="2072"/>
    </location>
</feature>
<feature type="region of interest" description="Disordered" evidence="6">
    <location>
        <begin position="1087"/>
        <end position="1195"/>
    </location>
</feature>
<feature type="compositionally biased region" description="Basic and acidic residues" evidence="6">
    <location>
        <begin position="2434"/>
        <end position="2449"/>
    </location>
</feature>
<evidence type="ECO:0000256" key="3">
    <source>
        <dbReference type="ARBA" id="ARBA00023054"/>
    </source>
</evidence>
<name>A0A5A8E4T7_CAFRO</name>
<feature type="region of interest" description="Disordered" evidence="6">
    <location>
        <begin position="2523"/>
        <end position="2567"/>
    </location>
</feature>
<dbReference type="InterPro" id="IPR001452">
    <property type="entry name" value="SH3_domain"/>
</dbReference>
<feature type="compositionally biased region" description="Acidic residues" evidence="6">
    <location>
        <begin position="1361"/>
        <end position="1375"/>
    </location>
</feature>
<feature type="region of interest" description="Disordered" evidence="6">
    <location>
        <begin position="2424"/>
        <end position="2464"/>
    </location>
</feature>
<feature type="region of interest" description="Disordered" evidence="6">
    <location>
        <begin position="2380"/>
        <end position="2409"/>
    </location>
</feature>
<feature type="domain" description="Protein kinase" evidence="8">
    <location>
        <begin position="133"/>
        <end position="568"/>
    </location>
</feature>
<dbReference type="Gene3D" id="2.30.30.40">
    <property type="entry name" value="SH3 Domains"/>
    <property type="match status" value="2"/>
</dbReference>
<evidence type="ECO:0000256" key="2">
    <source>
        <dbReference type="ARBA" id="ARBA00022443"/>
    </source>
</evidence>
<evidence type="ECO:0000256" key="5">
    <source>
        <dbReference type="PROSITE-ProRule" id="PRU00192"/>
    </source>
</evidence>
<feature type="compositionally biased region" description="Low complexity" evidence="6">
    <location>
        <begin position="429"/>
        <end position="441"/>
    </location>
</feature>
<feature type="compositionally biased region" description="Acidic residues" evidence="6">
    <location>
        <begin position="399"/>
        <end position="414"/>
    </location>
</feature>
<dbReference type="InterPro" id="IPR050384">
    <property type="entry name" value="Endophilin_SH3RF"/>
</dbReference>
<proteinExistence type="predicted"/>
<evidence type="ECO:0008006" key="11">
    <source>
        <dbReference type="Google" id="ProtNLM"/>
    </source>
</evidence>
<feature type="region of interest" description="Disordered" evidence="6">
    <location>
        <begin position="1348"/>
        <end position="1392"/>
    </location>
</feature>
<feature type="compositionally biased region" description="Pro residues" evidence="6">
    <location>
        <begin position="1242"/>
        <end position="1252"/>
    </location>
</feature>
<evidence type="ECO:0000256" key="1">
    <source>
        <dbReference type="ARBA" id="ARBA00004170"/>
    </source>
</evidence>
<evidence type="ECO:0000256" key="4">
    <source>
        <dbReference type="ARBA" id="ARBA00023136"/>
    </source>
</evidence>
<feature type="compositionally biased region" description="Gly residues" evidence="6">
    <location>
        <begin position="1140"/>
        <end position="1151"/>
    </location>
</feature>
<feature type="compositionally biased region" description="Low complexity" evidence="6">
    <location>
        <begin position="1708"/>
        <end position="1725"/>
    </location>
</feature>
<dbReference type="OrthoDB" id="6250593at2759"/>
<evidence type="ECO:0000256" key="6">
    <source>
        <dbReference type="SAM" id="MobiDB-lite"/>
    </source>
</evidence>
<feature type="compositionally biased region" description="Low complexity" evidence="6">
    <location>
        <begin position="1766"/>
        <end position="1783"/>
    </location>
</feature>
<feature type="compositionally biased region" description="Polar residues" evidence="6">
    <location>
        <begin position="1736"/>
        <end position="1745"/>
    </location>
</feature>
<feature type="region of interest" description="Disordered" evidence="6">
    <location>
        <begin position="700"/>
        <end position="725"/>
    </location>
</feature>
<dbReference type="CDD" id="cd00174">
    <property type="entry name" value="SH3"/>
    <property type="match status" value="1"/>
</dbReference>
<feature type="region of interest" description="Disordered" evidence="6">
    <location>
        <begin position="345"/>
        <end position="468"/>
    </location>
</feature>
<keyword evidence="2 5" id="KW-0728">SH3 domain</keyword>
<feature type="compositionally biased region" description="Basic and acidic residues" evidence="6">
    <location>
        <begin position="1316"/>
        <end position="1332"/>
    </location>
</feature>
<dbReference type="SMART" id="SM00220">
    <property type="entry name" value="S_TKc"/>
    <property type="match status" value="1"/>
</dbReference>
<reference evidence="9 10" key="1">
    <citation type="submission" date="2019-07" db="EMBL/GenBank/DDBJ databases">
        <title>Genomes of Cafeteria roenbergensis.</title>
        <authorList>
            <person name="Fischer M.G."/>
            <person name="Hackl T."/>
            <person name="Roman M."/>
        </authorList>
    </citation>
    <scope>NUCLEOTIDE SEQUENCE [LARGE SCALE GENOMIC DNA]</scope>
    <source>
        <strain evidence="9 10">E4-10P</strain>
    </source>
</reference>
<feature type="region of interest" description="Disordered" evidence="6">
    <location>
        <begin position="1235"/>
        <end position="1288"/>
    </location>
</feature>
<feature type="region of interest" description="Disordered" evidence="6">
    <location>
        <begin position="764"/>
        <end position="843"/>
    </location>
</feature>
<feature type="compositionally biased region" description="Gly residues" evidence="6">
    <location>
        <begin position="2041"/>
        <end position="2052"/>
    </location>
</feature>
<feature type="compositionally biased region" description="Low complexity" evidence="6">
    <location>
        <begin position="1253"/>
        <end position="1262"/>
    </location>
</feature>
<evidence type="ECO:0000259" key="7">
    <source>
        <dbReference type="PROSITE" id="PS50002"/>
    </source>
</evidence>
<feature type="region of interest" description="Disordered" evidence="6">
    <location>
        <begin position="1581"/>
        <end position="1619"/>
    </location>
</feature>
<feature type="compositionally biased region" description="Acidic residues" evidence="6">
    <location>
        <begin position="1276"/>
        <end position="1285"/>
    </location>
</feature>
<dbReference type="SUPFAM" id="SSF50044">
    <property type="entry name" value="SH3-domain"/>
    <property type="match status" value="2"/>
</dbReference>
<protein>
    <recommendedName>
        <fullName evidence="11">Protein kinase domain-containing protein</fullName>
    </recommendedName>
</protein>
<keyword evidence="3" id="KW-0175">Coiled coil</keyword>